<feature type="transmembrane region" description="Helical" evidence="16">
    <location>
        <begin position="277"/>
        <end position="299"/>
    </location>
</feature>
<dbReference type="GO" id="GO:0043214">
    <property type="term" value="F:ABC-type bacteriocin transporter activity"/>
    <property type="evidence" value="ECO:0007669"/>
    <property type="project" value="InterPro"/>
</dbReference>
<keyword evidence="21" id="KW-1185">Reference proteome</keyword>
<dbReference type="GO" id="GO:0016887">
    <property type="term" value="F:ATP hydrolysis activity"/>
    <property type="evidence" value="ECO:0007669"/>
    <property type="project" value="InterPro"/>
</dbReference>
<keyword evidence="6" id="KW-0547">Nucleotide-binding</keyword>
<keyword evidence="11" id="KW-1278">Translocase</keyword>
<keyword evidence="5 16" id="KW-0812">Transmembrane</keyword>
<evidence type="ECO:0000256" key="7">
    <source>
        <dbReference type="ARBA" id="ARBA00022801"/>
    </source>
</evidence>
<evidence type="ECO:0000256" key="1">
    <source>
        <dbReference type="ARBA" id="ARBA00004651"/>
    </source>
</evidence>
<dbReference type="Gene3D" id="3.90.70.10">
    <property type="entry name" value="Cysteine proteinases"/>
    <property type="match status" value="1"/>
</dbReference>
<keyword evidence="10" id="KW-0653">Protein transport</keyword>
<dbReference type="Gene3D" id="3.40.50.300">
    <property type="entry name" value="P-loop containing nucleotide triphosphate hydrolases"/>
    <property type="match status" value="1"/>
</dbReference>
<keyword evidence="7" id="KW-0378">Hydrolase</keyword>
<feature type="transmembrane region" description="Helical" evidence="16">
    <location>
        <begin position="306"/>
        <end position="325"/>
    </location>
</feature>
<name>A0A7Y0HU31_9BIFI</name>
<dbReference type="InterPro" id="IPR011527">
    <property type="entry name" value="ABC1_TM_dom"/>
</dbReference>
<sequence>MFKRYAYVPQVDMRDCGVAALATIAKHYGSDYSLAHLRELAKTNMEGTTALGLVEAAKAIGFETKAVKADMSLFGMDDVPYPFIAHILKQGKLLHYVVVYKSVKDNLVIADPDPHTGVRKVAKSDFEKEWSGVALFMGPAPQYRPHKETNSGLLGFVPLLLKNKRLIANIIVAALLVTLINVVGSYFLQALIDTYIPDQMKSTLGIVSVGLIAAYAIQQVLSYARQYLLTVLGQRLSIDVILSYIRHIFELPMSFFSTRRTGEIISRFTDANSIIDALASTIISVFLDVGTVVIVGAVLGLQNVQLFLLTLVALPVYALIIFVFVKPFERMNNDTMQANSIVSSSIIEDINGVETVKSLSSEQERYSKIDREFVKYLDKSFSYAKAETLQTVLKSAARLLLNVVVLWVGARLVMDNAISVGQLVTYNTLLNYFTEPLLNIINLQTKLQSARVANNRLNEVFLVASEHNNSQTVTDSAQLAGPIKLDHVSYKFGYGRNTLTDINLTIQPGDKLAIVGMSGSGKTTLAKLLVDFYDVTEGSVTVGNANVNNVERNVLRRHINYLPQEPYIFSGSIMDNLTLGAKPGTTQEDIIRAVEIAGIRADIESMPMNYSTELTSDAAAISGGQKQRIALARALLADAPVMVLDEATSSLDVATEKIIIDNLLALHDKTIIFIAHRLTVASRCGSIMVMNHGRICEQGTHEQLMAKRGEYYHLFTD</sequence>
<feature type="domain" description="ABC transporter" evidence="17">
    <location>
        <begin position="483"/>
        <end position="717"/>
    </location>
</feature>
<evidence type="ECO:0000313" key="20">
    <source>
        <dbReference type="EMBL" id="NMM94727.1"/>
    </source>
</evidence>
<dbReference type="InterPro" id="IPR027417">
    <property type="entry name" value="P-loop_NTPase"/>
</dbReference>
<dbReference type="PANTHER" id="PTHR24221">
    <property type="entry name" value="ATP-BINDING CASSETTE SUB-FAMILY B"/>
    <property type="match status" value="1"/>
</dbReference>
<evidence type="ECO:0000256" key="12">
    <source>
        <dbReference type="ARBA" id="ARBA00022989"/>
    </source>
</evidence>
<dbReference type="FunFam" id="3.40.50.300:FF:000299">
    <property type="entry name" value="ABC transporter ATP-binding protein/permease"/>
    <property type="match status" value="1"/>
</dbReference>
<dbReference type="Pfam" id="PF03412">
    <property type="entry name" value="Peptidase_C39"/>
    <property type="match status" value="1"/>
</dbReference>
<evidence type="ECO:0000313" key="21">
    <source>
        <dbReference type="Proteomes" id="UP000532194"/>
    </source>
</evidence>
<evidence type="ECO:0000259" key="19">
    <source>
        <dbReference type="PROSITE" id="PS50990"/>
    </source>
</evidence>
<dbReference type="Proteomes" id="UP000532194">
    <property type="component" value="Unassembled WGS sequence"/>
</dbReference>
<evidence type="ECO:0000256" key="2">
    <source>
        <dbReference type="ARBA" id="ARBA00022448"/>
    </source>
</evidence>
<keyword evidence="13 16" id="KW-0472">Membrane</keyword>
<evidence type="ECO:0000256" key="3">
    <source>
        <dbReference type="ARBA" id="ARBA00022475"/>
    </source>
</evidence>
<dbReference type="CDD" id="cd18570">
    <property type="entry name" value="ABC_6TM_PCAT1_LagD_like"/>
    <property type="match status" value="1"/>
</dbReference>
<dbReference type="InterPro" id="IPR005074">
    <property type="entry name" value="Peptidase_C39"/>
</dbReference>
<dbReference type="PROSITE" id="PS50929">
    <property type="entry name" value="ABC_TM1F"/>
    <property type="match status" value="1"/>
</dbReference>
<evidence type="ECO:0000256" key="13">
    <source>
        <dbReference type="ARBA" id="ARBA00023136"/>
    </source>
</evidence>
<dbReference type="GO" id="GO:0034040">
    <property type="term" value="F:ATPase-coupled lipid transmembrane transporter activity"/>
    <property type="evidence" value="ECO:0007669"/>
    <property type="project" value="TreeGrafter"/>
</dbReference>
<dbReference type="PANTHER" id="PTHR24221:SF654">
    <property type="entry name" value="ATP-BINDING CASSETTE SUB-FAMILY B MEMBER 6"/>
    <property type="match status" value="1"/>
</dbReference>
<feature type="domain" description="ABC transmembrane type-1" evidence="18">
    <location>
        <begin position="170"/>
        <end position="449"/>
    </location>
</feature>
<dbReference type="PROSITE" id="PS50893">
    <property type="entry name" value="ABC_TRANSPORTER_2"/>
    <property type="match status" value="1"/>
</dbReference>
<dbReference type="SMART" id="SM00382">
    <property type="entry name" value="AAA"/>
    <property type="match status" value="1"/>
</dbReference>
<dbReference type="InterPro" id="IPR003439">
    <property type="entry name" value="ABC_transporter-like_ATP-bd"/>
</dbReference>
<feature type="domain" description="Peptidase C39" evidence="19">
    <location>
        <begin position="10"/>
        <end position="137"/>
    </location>
</feature>
<keyword evidence="2" id="KW-0813">Transport</keyword>
<comment type="subcellular location">
    <subcellularLocation>
        <location evidence="1">Cell membrane</location>
        <topology evidence="1">Multi-pass membrane protein</topology>
    </subcellularLocation>
</comment>
<dbReference type="RefSeq" id="WP_169172745.1">
    <property type="nucleotide sequence ID" value="NZ_JAAIII010000006.1"/>
</dbReference>
<evidence type="ECO:0000256" key="14">
    <source>
        <dbReference type="ARBA" id="ARBA00043264"/>
    </source>
</evidence>
<dbReference type="PROSITE" id="PS00211">
    <property type="entry name" value="ABC_TRANSPORTER_1"/>
    <property type="match status" value="1"/>
</dbReference>
<dbReference type="EMBL" id="JAAIII010000006">
    <property type="protein sequence ID" value="NMM94727.1"/>
    <property type="molecule type" value="Genomic_DNA"/>
</dbReference>
<dbReference type="SUPFAM" id="SSF52540">
    <property type="entry name" value="P-loop containing nucleoside triphosphate hydrolases"/>
    <property type="match status" value="1"/>
</dbReference>
<evidence type="ECO:0000256" key="16">
    <source>
        <dbReference type="SAM" id="Phobius"/>
    </source>
</evidence>
<feature type="transmembrane region" description="Helical" evidence="16">
    <location>
        <begin position="204"/>
        <end position="224"/>
    </location>
</feature>
<dbReference type="GO" id="GO:0005524">
    <property type="term" value="F:ATP binding"/>
    <property type="evidence" value="ECO:0007669"/>
    <property type="project" value="UniProtKB-KW"/>
</dbReference>
<dbReference type="Gene3D" id="1.20.1560.10">
    <property type="entry name" value="ABC transporter type 1, transmembrane domain"/>
    <property type="match status" value="1"/>
</dbReference>
<dbReference type="InterPro" id="IPR017871">
    <property type="entry name" value="ABC_transporter-like_CS"/>
</dbReference>
<evidence type="ECO:0000259" key="18">
    <source>
        <dbReference type="PROSITE" id="PS50929"/>
    </source>
</evidence>
<dbReference type="InterPro" id="IPR039421">
    <property type="entry name" value="Type_1_exporter"/>
</dbReference>
<dbReference type="GO" id="GO:0008234">
    <property type="term" value="F:cysteine-type peptidase activity"/>
    <property type="evidence" value="ECO:0007669"/>
    <property type="project" value="UniProtKB-KW"/>
</dbReference>
<evidence type="ECO:0000256" key="10">
    <source>
        <dbReference type="ARBA" id="ARBA00022927"/>
    </source>
</evidence>
<keyword evidence="12 16" id="KW-1133">Transmembrane helix</keyword>
<evidence type="ECO:0000256" key="6">
    <source>
        <dbReference type="ARBA" id="ARBA00022741"/>
    </source>
</evidence>
<evidence type="ECO:0000256" key="9">
    <source>
        <dbReference type="ARBA" id="ARBA00022840"/>
    </source>
</evidence>
<dbReference type="GO" id="GO:0005886">
    <property type="term" value="C:plasma membrane"/>
    <property type="evidence" value="ECO:0007669"/>
    <property type="project" value="UniProtKB-SubCell"/>
</dbReference>
<feature type="transmembrane region" description="Helical" evidence="16">
    <location>
        <begin position="166"/>
        <end position="192"/>
    </location>
</feature>
<evidence type="ECO:0000256" key="8">
    <source>
        <dbReference type="ARBA" id="ARBA00022807"/>
    </source>
</evidence>
<dbReference type="Pfam" id="PF00664">
    <property type="entry name" value="ABC_membrane"/>
    <property type="match status" value="1"/>
</dbReference>
<accession>A0A7Y0HU31</accession>
<evidence type="ECO:0000256" key="15">
    <source>
        <dbReference type="ARBA" id="ARBA00061644"/>
    </source>
</evidence>
<evidence type="ECO:0000256" key="5">
    <source>
        <dbReference type="ARBA" id="ARBA00022692"/>
    </source>
</evidence>
<keyword evidence="3" id="KW-1003">Cell membrane</keyword>
<comment type="similarity">
    <text evidence="15">Belongs to the ABC transporter superfamily. Lipid exporter (TC 3.A.1.106) family.</text>
</comment>
<evidence type="ECO:0000256" key="4">
    <source>
        <dbReference type="ARBA" id="ARBA00022670"/>
    </source>
</evidence>
<gene>
    <name evidence="20" type="ORF">G1C95_1915</name>
</gene>
<dbReference type="NCBIfam" id="TIGR01193">
    <property type="entry name" value="bacteriocin_ABC"/>
    <property type="match status" value="1"/>
</dbReference>
<dbReference type="CDD" id="cd02418">
    <property type="entry name" value="Peptidase_C39B"/>
    <property type="match status" value="1"/>
</dbReference>
<reference evidence="20 21" key="1">
    <citation type="submission" date="2020-02" db="EMBL/GenBank/DDBJ databases">
        <title>Characterization of phylogenetic diversity of novel bifidobacterial species isolated in Czech ZOOs.</title>
        <authorList>
            <person name="Lugli G.A."/>
            <person name="Vera N.B."/>
            <person name="Ventura M."/>
        </authorList>
    </citation>
    <scope>NUCLEOTIDE SEQUENCE [LARGE SCALE GENOMIC DNA]</scope>
    <source>
        <strain evidence="20 21">DSM 109957</strain>
    </source>
</reference>
<dbReference type="InterPro" id="IPR005897">
    <property type="entry name" value="Pept_C39_ABC_bacteriocin"/>
</dbReference>
<organism evidence="20 21">
    <name type="scientific">Bifidobacterium oedipodis</name>
    <dbReference type="NCBI Taxonomy" id="2675322"/>
    <lineage>
        <taxon>Bacteria</taxon>
        <taxon>Bacillati</taxon>
        <taxon>Actinomycetota</taxon>
        <taxon>Actinomycetes</taxon>
        <taxon>Bifidobacteriales</taxon>
        <taxon>Bifidobacteriaceae</taxon>
        <taxon>Bifidobacterium</taxon>
    </lineage>
</organism>
<keyword evidence="9 20" id="KW-0067">ATP-binding</keyword>
<keyword evidence="14" id="KW-0080">Bacteriocin transport</keyword>
<dbReference type="InterPro" id="IPR036640">
    <property type="entry name" value="ABC1_TM_sf"/>
</dbReference>
<comment type="caution">
    <text evidence="20">The sequence shown here is derived from an EMBL/GenBank/DDBJ whole genome shotgun (WGS) entry which is preliminary data.</text>
</comment>
<dbReference type="Pfam" id="PF00005">
    <property type="entry name" value="ABC_tran"/>
    <property type="match status" value="1"/>
</dbReference>
<proteinExistence type="inferred from homology"/>
<protein>
    <submittedName>
        <fullName evidence="20">Peptide ABC transporter ATP-binding protein</fullName>
    </submittedName>
</protein>
<evidence type="ECO:0000256" key="11">
    <source>
        <dbReference type="ARBA" id="ARBA00022967"/>
    </source>
</evidence>
<dbReference type="AlphaFoldDB" id="A0A7Y0HU31"/>
<evidence type="ECO:0000259" key="17">
    <source>
        <dbReference type="PROSITE" id="PS50893"/>
    </source>
</evidence>
<dbReference type="GO" id="GO:0006508">
    <property type="term" value="P:proteolysis"/>
    <property type="evidence" value="ECO:0007669"/>
    <property type="project" value="UniProtKB-KW"/>
</dbReference>
<dbReference type="SUPFAM" id="SSF90123">
    <property type="entry name" value="ABC transporter transmembrane region"/>
    <property type="match status" value="1"/>
</dbReference>
<dbReference type="GO" id="GO:0015031">
    <property type="term" value="P:protein transport"/>
    <property type="evidence" value="ECO:0007669"/>
    <property type="project" value="UniProtKB-KW"/>
</dbReference>
<keyword evidence="8" id="KW-0788">Thiol protease</keyword>
<keyword evidence="4" id="KW-0645">Protease</keyword>
<dbReference type="InterPro" id="IPR003593">
    <property type="entry name" value="AAA+_ATPase"/>
</dbReference>
<dbReference type="PROSITE" id="PS50990">
    <property type="entry name" value="PEPTIDASE_C39"/>
    <property type="match status" value="1"/>
</dbReference>